<accession>A0A8H6L2Z0</accession>
<dbReference type="PANTHER" id="PTHR43364:SF9">
    <property type="entry name" value="OXIDOREDUCTASE"/>
    <property type="match status" value="1"/>
</dbReference>
<dbReference type="Proteomes" id="UP000578531">
    <property type="component" value="Unassembled WGS sequence"/>
</dbReference>
<keyword evidence="3" id="KW-0560">Oxidoreductase</keyword>
<keyword evidence="2" id="KW-0521">NADP</keyword>
<dbReference type="Gene3D" id="3.20.20.100">
    <property type="entry name" value="NADP-dependent oxidoreductase domain"/>
    <property type="match status" value="1"/>
</dbReference>
<dbReference type="InterPro" id="IPR036812">
    <property type="entry name" value="NAD(P)_OxRdtase_dom_sf"/>
</dbReference>
<comment type="similarity">
    <text evidence="1">Belongs to the aldo/keto reductase family.</text>
</comment>
<comment type="caution">
    <text evidence="5">The sequence shown here is derived from an EMBL/GenBank/DDBJ whole genome shotgun (WGS) entry which is preliminary data.</text>
</comment>
<gene>
    <name evidence="5" type="ORF">HO173_008182</name>
</gene>
<dbReference type="GeneID" id="59289838"/>
<evidence type="ECO:0000313" key="5">
    <source>
        <dbReference type="EMBL" id="KAF6233625.1"/>
    </source>
</evidence>
<protein>
    <recommendedName>
        <fullName evidence="4">NADP-dependent oxidoreductase domain-containing protein</fullName>
    </recommendedName>
</protein>
<keyword evidence="6" id="KW-1185">Reference proteome</keyword>
<feature type="domain" description="NADP-dependent oxidoreductase" evidence="4">
    <location>
        <begin position="36"/>
        <end position="153"/>
    </location>
</feature>
<dbReference type="PANTHER" id="PTHR43364">
    <property type="entry name" value="NADH-SPECIFIC METHYLGLYOXAL REDUCTASE-RELATED"/>
    <property type="match status" value="1"/>
</dbReference>
<evidence type="ECO:0000256" key="1">
    <source>
        <dbReference type="ARBA" id="ARBA00007905"/>
    </source>
</evidence>
<dbReference type="RefSeq" id="XP_037163042.1">
    <property type="nucleotide sequence ID" value="XM_037310082.1"/>
</dbReference>
<name>A0A8H6L2Z0_9LECA</name>
<dbReference type="Pfam" id="PF00248">
    <property type="entry name" value="Aldo_ket_red"/>
    <property type="match status" value="1"/>
</dbReference>
<dbReference type="InterPro" id="IPR023210">
    <property type="entry name" value="NADP_OxRdtase_dom"/>
</dbReference>
<evidence type="ECO:0000313" key="6">
    <source>
        <dbReference type="Proteomes" id="UP000578531"/>
    </source>
</evidence>
<dbReference type="InterPro" id="IPR050523">
    <property type="entry name" value="AKR_Detox_Biosynth"/>
</dbReference>
<dbReference type="EMBL" id="JACCJC010000035">
    <property type="protein sequence ID" value="KAF6233625.1"/>
    <property type="molecule type" value="Genomic_DNA"/>
</dbReference>
<evidence type="ECO:0000256" key="2">
    <source>
        <dbReference type="ARBA" id="ARBA00022857"/>
    </source>
</evidence>
<dbReference type="OrthoDB" id="48988at2759"/>
<proteinExistence type="inferred from homology"/>
<reference evidence="5 6" key="1">
    <citation type="journal article" date="2020" name="Genomics">
        <title>Complete, high-quality genomes from long-read metagenomic sequencing of two wolf lichen thalli reveals enigmatic genome architecture.</title>
        <authorList>
            <person name="McKenzie S.K."/>
            <person name="Walston R.F."/>
            <person name="Allen J.L."/>
        </authorList>
    </citation>
    <scope>NUCLEOTIDE SEQUENCE [LARGE SCALE GENOMIC DNA]</scope>
    <source>
        <strain evidence="5">WasteWater2</strain>
    </source>
</reference>
<evidence type="ECO:0000259" key="4">
    <source>
        <dbReference type="Pfam" id="PF00248"/>
    </source>
</evidence>
<dbReference type="AlphaFoldDB" id="A0A8H6L2Z0"/>
<dbReference type="SUPFAM" id="SSF51430">
    <property type="entry name" value="NAD(P)-linked oxidoreductase"/>
    <property type="match status" value="1"/>
</dbReference>
<sequence length="153" mass="16686">MPAPPVPASLQISVNATKVEYVQLGSSGLRVSSPILGTLDIGSKDWQNWVMEEDEGLEILKAAWDRGLSTWDTANVYSRGINEEIIGKAVQKFAIPRHKLTISAKCCGTVPDEPGIFSWPFEAQMQKSKDYVNQGGLSRGAILKAVDASLKRL</sequence>
<organism evidence="5 6">
    <name type="scientific">Letharia columbiana</name>
    <dbReference type="NCBI Taxonomy" id="112416"/>
    <lineage>
        <taxon>Eukaryota</taxon>
        <taxon>Fungi</taxon>
        <taxon>Dikarya</taxon>
        <taxon>Ascomycota</taxon>
        <taxon>Pezizomycotina</taxon>
        <taxon>Lecanoromycetes</taxon>
        <taxon>OSLEUM clade</taxon>
        <taxon>Lecanoromycetidae</taxon>
        <taxon>Lecanorales</taxon>
        <taxon>Lecanorineae</taxon>
        <taxon>Parmeliaceae</taxon>
        <taxon>Letharia</taxon>
    </lineage>
</organism>
<dbReference type="GO" id="GO:0016491">
    <property type="term" value="F:oxidoreductase activity"/>
    <property type="evidence" value="ECO:0007669"/>
    <property type="project" value="UniProtKB-KW"/>
</dbReference>
<evidence type="ECO:0000256" key="3">
    <source>
        <dbReference type="ARBA" id="ARBA00023002"/>
    </source>
</evidence>